<evidence type="ECO:0000256" key="1">
    <source>
        <dbReference type="ARBA" id="ARBA00004123"/>
    </source>
</evidence>
<dbReference type="AlphaFoldDB" id="A0A8H8QQV3"/>
<dbReference type="InterPro" id="IPR051219">
    <property type="entry name" value="Heterochromatin_chromo-domain"/>
</dbReference>
<proteinExistence type="predicted"/>
<feature type="compositionally biased region" description="Acidic residues" evidence="3">
    <location>
        <begin position="225"/>
        <end position="245"/>
    </location>
</feature>
<dbReference type="PRINTS" id="PR00504">
    <property type="entry name" value="CHROMODOMAIN"/>
</dbReference>
<keyword evidence="6" id="KW-1185">Reference proteome</keyword>
<dbReference type="PROSITE" id="PS50013">
    <property type="entry name" value="CHROMO_2"/>
    <property type="match status" value="1"/>
</dbReference>
<dbReference type="Pfam" id="PF01393">
    <property type="entry name" value="Chromo_shadow"/>
    <property type="match status" value="1"/>
</dbReference>
<feature type="compositionally biased region" description="Basic and acidic residues" evidence="3">
    <location>
        <begin position="212"/>
        <end position="224"/>
    </location>
</feature>
<dbReference type="SMART" id="SM00298">
    <property type="entry name" value="CHROMO"/>
    <property type="match status" value="1"/>
</dbReference>
<feature type="region of interest" description="Disordered" evidence="3">
    <location>
        <begin position="198"/>
        <end position="313"/>
    </location>
</feature>
<evidence type="ECO:0000313" key="5">
    <source>
        <dbReference type="EMBL" id="SYW82343.1"/>
    </source>
</evidence>
<feature type="compositionally biased region" description="Acidic residues" evidence="3">
    <location>
        <begin position="293"/>
        <end position="309"/>
    </location>
</feature>
<dbReference type="SUPFAM" id="SSF54160">
    <property type="entry name" value="Chromo domain-like"/>
    <property type="match status" value="2"/>
</dbReference>
<dbReference type="InterPro" id="IPR023780">
    <property type="entry name" value="Chromo_domain"/>
</dbReference>
<dbReference type="InterPro" id="IPR023779">
    <property type="entry name" value="Chromodomain_CS"/>
</dbReference>
<comment type="caution">
    <text evidence="5">The sequence shown here is derived from an EMBL/GenBank/DDBJ whole genome shotgun (WGS) entry which is preliminary data.</text>
</comment>
<evidence type="ECO:0000256" key="2">
    <source>
        <dbReference type="ARBA" id="ARBA00023242"/>
    </source>
</evidence>
<name>A0A8H8QQV3_9BASI</name>
<dbReference type="Gene3D" id="2.40.50.40">
    <property type="match status" value="2"/>
</dbReference>
<accession>A0A8H8QQV3</accession>
<feature type="region of interest" description="Disordered" evidence="3">
    <location>
        <begin position="56"/>
        <end position="170"/>
    </location>
</feature>
<feature type="compositionally biased region" description="Low complexity" evidence="3">
    <location>
        <begin position="64"/>
        <end position="78"/>
    </location>
</feature>
<evidence type="ECO:0000313" key="6">
    <source>
        <dbReference type="Proteomes" id="UP000658997"/>
    </source>
</evidence>
<dbReference type="CDD" id="cd00024">
    <property type="entry name" value="CD_CSD"/>
    <property type="match status" value="1"/>
</dbReference>
<protein>
    <recommendedName>
        <fullName evidence="4">Chromo domain-containing protein</fullName>
    </recommendedName>
</protein>
<dbReference type="Proteomes" id="UP000658997">
    <property type="component" value="Unassembled WGS sequence"/>
</dbReference>
<dbReference type="Pfam" id="PF00385">
    <property type="entry name" value="Chromo"/>
    <property type="match status" value="1"/>
</dbReference>
<gene>
    <name evidence="5" type="ORF">UBRO2_04465</name>
</gene>
<dbReference type="GO" id="GO:0000792">
    <property type="term" value="C:heterochromatin"/>
    <property type="evidence" value="ECO:0007669"/>
    <property type="project" value="UniProtKB-ARBA"/>
</dbReference>
<feature type="compositionally biased region" description="Acidic residues" evidence="3">
    <location>
        <begin position="137"/>
        <end position="154"/>
    </location>
</feature>
<dbReference type="PANTHER" id="PTHR22812">
    <property type="entry name" value="CHROMOBOX PROTEIN"/>
    <property type="match status" value="1"/>
</dbReference>
<feature type="compositionally biased region" description="Low complexity" evidence="3">
    <location>
        <begin position="258"/>
        <end position="271"/>
    </location>
</feature>
<dbReference type="EMBL" id="ULHB01000104">
    <property type="protein sequence ID" value="SYW82343.1"/>
    <property type="molecule type" value="Genomic_DNA"/>
</dbReference>
<evidence type="ECO:0000256" key="3">
    <source>
        <dbReference type="SAM" id="MobiDB-lite"/>
    </source>
</evidence>
<evidence type="ECO:0000259" key="4">
    <source>
        <dbReference type="PROSITE" id="PS50013"/>
    </source>
</evidence>
<dbReference type="InterPro" id="IPR008251">
    <property type="entry name" value="Chromo_shadow_dom"/>
</dbReference>
<keyword evidence="2" id="KW-0539">Nucleus</keyword>
<dbReference type="PROSITE" id="PS00598">
    <property type="entry name" value="CHROMO_1"/>
    <property type="match status" value="1"/>
</dbReference>
<dbReference type="GO" id="GO:0005634">
    <property type="term" value="C:nucleus"/>
    <property type="evidence" value="ECO:0007669"/>
    <property type="project" value="UniProtKB-SubCell"/>
</dbReference>
<sequence>MSLGNHLNDDQFFEPRIVVYADFELRDSFTDLHPPPAQAVVKLFSAILDAVSPFRRKPDSATQTSSSSKLNNTSPSGSENMPIIPRSRTASTSGSPAKVNGRRQSSRISITLSDEEEPELKNKLRSRPPKAKVPIEVVDDEDDDDEEAGDEFEVEVIRDHRPHKGAQSWDMEYLIKWKGWSEADNTWEPETNLPQNLIDDYWKKQPSKSQPKKFEQVGKQKAQDDVETDENDIEEIEAESDEEDEKSPRGKAKNGRGSTATKRSSPSKSTPKGGGANKRPRTSTSSRRRASSDEEEVEDEEEEEDEEDAASVGYEEAAKTACAMKKISDRFLYHYLKKYESWENQVRAVNNMQRNADTSQLESEVEFKESSAWTRAMEQVNEEHKYVGKGPSIWIANDIVNKRCPQKVIKFYEQHVRFSNPRSAH</sequence>
<feature type="compositionally biased region" description="Basic residues" evidence="3">
    <location>
        <begin position="278"/>
        <end position="289"/>
    </location>
</feature>
<dbReference type="InterPro" id="IPR000953">
    <property type="entry name" value="Chromo/chromo_shadow_dom"/>
</dbReference>
<reference evidence="5" key="1">
    <citation type="submission" date="2018-08" db="EMBL/GenBank/DDBJ databases">
        <authorList>
            <person name="Guldener U."/>
        </authorList>
    </citation>
    <scope>NUCLEOTIDE SEQUENCE</scope>
    <source>
        <strain evidence="5">UB2</strain>
    </source>
</reference>
<dbReference type="GO" id="GO:0006338">
    <property type="term" value="P:chromatin remodeling"/>
    <property type="evidence" value="ECO:0007669"/>
    <property type="project" value="UniProtKB-ARBA"/>
</dbReference>
<organism evidence="5 6">
    <name type="scientific">Ustilago bromivora</name>
    <dbReference type="NCBI Taxonomy" id="307758"/>
    <lineage>
        <taxon>Eukaryota</taxon>
        <taxon>Fungi</taxon>
        <taxon>Dikarya</taxon>
        <taxon>Basidiomycota</taxon>
        <taxon>Ustilaginomycotina</taxon>
        <taxon>Ustilaginomycetes</taxon>
        <taxon>Ustilaginales</taxon>
        <taxon>Ustilaginaceae</taxon>
        <taxon>Ustilago</taxon>
    </lineage>
</organism>
<comment type="subcellular location">
    <subcellularLocation>
        <location evidence="1">Nucleus</location>
    </subcellularLocation>
</comment>
<dbReference type="InterPro" id="IPR017984">
    <property type="entry name" value="Chromo_dom_subgr"/>
</dbReference>
<feature type="domain" description="Chromo" evidence="4">
    <location>
        <begin position="152"/>
        <end position="213"/>
    </location>
</feature>
<dbReference type="InterPro" id="IPR016197">
    <property type="entry name" value="Chromo-like_dom_sf"/>
</dbReference>